<dbReference type="InterPro" id="IPR011048">
    <property type="entry name" value="Haem_d1_sf"/>
</dbReference>
<dbReference type="PaxDb" id="2903-EOD09361"/>
<reference evidence="3" key="2">
    <citation type="submission" date="2024-10" db="UniProtKB">
        <authorList>
            <consortium name="EnsemblProtists"/>
        </authorList>
    </citation>
    <scope>IDENTIFICATION</scope>
</reference>
<feature type="region of interest" description="Disordered" evidence="1">
    <location>
        <begin position="706"/>
        <end position="740"/>
    </location>
</feature>
<dbReference type="RefSeq" id="XP_005761790.1">
    <property type="nucleotide sequence ID" value="XM_005761733.1"/>
</dbReference>
<dbReference type="EnsemblProtists" id="EOD09361">
    <property type="protein sequence ID" value="EOD09361"/>
    <property type="gene ID" value="EMIHUDRAFT_461703"/>
</dbReference>
<dbReference type="InterPro" id="IPR055188">
    <property type="entry name" value="Choice_anch_I"/>
</dbReference>
<feature type="domain" description="Choice-of-anchor I" evidence="2">
    <location>
        <begin position="258"/>
        <end position="387"/>
    </location>
</feature>
<dbReference type="Proteomes" id="UP000013827">
    <property type="component" value="Unassembled WGS sequence"/>
</dbReference>
<evidence type="ECO:0000256" key="1">
    <source>
        <dbReference type="SAM" id="MobiDB-lite"/>
    </source>
</evidence>
<accession>A0A0D3IDM6</accession>
<feature type="region of interest" description="Disordered" evidence="1">
    <location>
        <begin position="1182"/>
        <end position="1201"/>
    </location>
</feature>
<proteinExistence type="predicted"/>
<dbReference type="KEGG" id="ehx:EMIHUDRAFT_461703"/>
<dbReference type="SUPFAM" id="SSF51004">
    <property type="entry name" value="C-terminal (heme d1) domain of cytochrome cd1-nitrite reductase"/>
    <property type="match status" value="1"/>
</dbReference>
<evidence type="ECO:0000313" key="3">
    <source>
        <dbReference type="EnsemblProtists" id="EOD09361"/>
    </source>
</evidence>
<dbReference type="PANTHER" id="PTHR46928:SF1">
    <property type="entry name" value="MESENCHYME-SPECIFIC CELL SURFACE GLYCOPROTEIN"/>
    <property type="match status" value="1"/>
</dbReference>
<dbReference type="GeneID" id="17255800"/>
<dbReference type="Pfam" id="PF22494">
    <property type="entry name" value="choice_anch_I"/>
    <property type="match status" value="1"/>
</dbReference>
<evidence type="ECO:0000259" key="2">
    <source>
        <dbReference type="Pfam" id="PF22494"/>
    </source>
</evidence>
<sequence length="1464" mass="155570">MALSLAAVVHGHAHPTGLSLVSRFYAPYGDGESFAFGMGAGEKAAYDPGFLNAVSYANPSAPHLLKDHALGFGRSLTDASICGGILAVAMPAAVKTDPGSVMLFKAATLAVPPILKNTFTVGPLPDHIAWNSDCTMIATANEGEGVYDSSLVDPEGSVSIISGITPSGAGGTVTTVNFAPVAATDAGLIAAGVHLPLELNAQVYYDDNSGEFASKLDFGASRAAYTPATQLEPEWVAWSADESKLYVNLQENSAIITIDAMRMPDSIAVYSAGGQDYIITANEGDDKEYGDFEEKQKFKDVMSCSSTPDFESDFAEFSFLNAQVGTDACTNFDGTKMRITIGSSAVDYSTPAAPVYKATVGFGGRGLSIWKASDMSLVWDSGSILETEQCAKYPWAHNTVADEEFSMVRDADGNVGARFNLEGPGKVSTVPPYLVTGDCDTCNKLQEDIWKLNAFSPITEDGCDVNDAAVTRGPGCDENYCACPLGKTVDERSLKDGAGPEAVVVGEACGMTIMVTATEKQGTAFVFDVSDPQNTQLLFVQHLSPASQTKNPSVAYADRTLGEVDPESITFLTAEKSPTGNAGILFSGSWSGTLSLYEFEGCQTAKYMPGDPTSRWLSTAADGYCAVTDADDPGDCLSGSNGAWRIRASAARQLILATTACVEKCLACDRCRYISLSQQLKQCSWHHSCDSPGSRAAGQFRFGPLERLRGKGHGRGRGGRQHGGRCRGRGRACGGGGGGGGGGGSALAAGPCPIMRDQMEVQEMARMVQCLQERSPPSGPLEVLLRSHLWAQPPPVSPRGQRGCARSAGAAAWTDRGPSDFGGDSGCGRRWIGTAEARCLLSGRDLLFVGNSVTRRQMYTVLDLLAGPHAHRQSADRKLETLELGGKASGLNTASRAGRGASWHNEFPRQRFRVEESWIWDVASKSNLDGASSGYHSAQLVTIDLTTGEHRFSLPHRLCALSDAFSNFNAGRSTPGETPGGHQESLDGKFATREWRPLVSFDLALRSETIQALRGPAAAAPTANAAAAGGGAAGGGGGAAGGGAGRCGDRSGAYLNWAGAFEGGISGPPERLRAAGSGRGGGRRVRLVGRVVRQVKSQLEWTFGEGSAEWRQNVSVHAWLSDTEEAVSTCECTGQLAPCHRHPECLGKHMCAPLPRGSSSFVERARHFARALMARDLPQPRERHKLLSDGLSPGRRRSERPPVVSPWYDDCWPGRGRCQGNRPCKEPLDQAFSCRATALLCPAATWQQTLAAAKARGPCRCCPAWIPEGRPSASLLYLYDGHWDGTLFDETFRVWGPASFGKYEPTREDWPSSLRRLTTAMQRQAACAAPPSGNASAAAPLLIFRSPAFNFDVMNKFSQQEAYEAKMRPLVEKAGAFYLDQYAATKAAAFQEAPAIKFAQGSTFHYLNAGRYLMAQTLLHLLQLLTHGAPPPPRAPGEPGGELKGSPSPPHRARVAAGAVRTIP</sequence>
<reference evidence="4" key="1">
    <citation type="journal article" date="2013" name="Nature">
        <title>Pan genome of the phytoplankton Emiliania underpins its global distribution.</title>
        <authorList>
            <person name="Read B.A."/>
            <person name="Kegel J."/>
            <person name="Klute M.J."/>
            <person name="Kuo A."/>
            <person name="Lefebvre S.C."/>
            <person name="Maumus F."/>
            <person name="Mayer C."/>
            <person name="Miller J."/>
            <person name="Monier A."/>
            <person name="Salamov A."/>
            <person name="Young J."/>
            <person name="Aguilar M."/>
            <person name="Claverie J.M."/>
            <person name="Frickenhaus S."/>
            <person name="Gonzalez K."/>
            <person name="Herman E.K."/>
            <person name="Lin Y.C."/>
            <person name="Napier J."/>
            <person name="Ogata H."/>
            <person name="Sarno A.F."/>
            <person name="Shmutz J."/>
            <person name="Schroeder D."/>
            <person name="de Vargas C."/>
            <person name="Verret F."/>
            <person name="von Dassow P."/>
            <person name="Valentin K."/>
            <person name="Van de Peer Y."/>
            <person name="Wheeler G."/>
            <person name="Dacks J.B."/>
            <person name="Delwiche C.F."/>
            <person name="Dyhrman S.T."/>
            <person name="Glockner G."/>
            <person name="John U."/>
            <person name="Richards T."/>
            <person name="Worden A.Z."/>
            <person name="Zhang X."/>
            <person name="Grigoriev I.V."/>
            <person name="Allen A.E."/>
            <person name="Bidle K."/>
            <person name="Borodovsky M."/>
            <person name="Bowler C."/>
            <person name="Brownlee C."/>
            <person name="Cock J.M."/>
            <person name="Elias M."/>
            <person name="Gladyshev V.N."/>
            <person name="Groth M."/>
            <person name="Guda C."/>
            <person name="Hadaegh A."/>
            <person name="Iglesias-Rodriguez M.D."/>
            <person name="Jenkins J."/>
            <person name="Jones B.M."/>
            <person name="Lawson T."/>
            <person name="Leese F."/>
            <person name="Lindquist E."/>
            <person name="Lobanov A."/>
            <person name="Lomsadze A."/>
            <person name="Malik S.B."/>
            <person name="Marsh M.E."/>
            <person name="Mackinder L."/>
            <person name="Mock T."/>
            <person name="Mueller-Roeber B."/>
            <person name="Pagarete A."/>
            <person name="Parker M."/>
            <person name="Probert I."/>
            <person name="Quesneville H."/>
            <person name="Raines C."/>
            <person name="Rensing S.A."/>
            <person name="Riano-Pachon D.M."/>
            <person name="Richier S."/>
            <person name="Rokitta S."/>
            <person name="Shiraiwa Y."/>
            <person name="Soanes D.M."/>
            <person name="van der Giezen M."/>
            <person name="Wahlund T.M."/>
            <person name="Williams B."/>
            <person name="Wilson W."/>
            <person name="Wolfe G."/>
            <person name="Wurch L.L."/>
        </authorList>
    </citation>
    <scope>NUCLEOTIDE SEQUENCE</scope>
</reference>
<feature type="region of interest" description="Disordered" evidence="1">
    <location>
        <begin position="970"/>
        <end position="989"/>
    </location>
</feature>
<dbReference type="eggNOG" id="ENOG502R3XF">
    <property type="taxonomic scope" value="Eukaryota"/>
</dbReference>
<protein>
    <recommendedName>
        <fullName evidence="2">Choice-of-anchor I domain-containing protein</fullName>
    </recommendedName>
</protein>
<evidence type="ECO:0000313" key="4">
    <source>
        <dbReference type="Proteomes" id="UP000013827"/>
    </source>
</evidence>
<organism evidence="3 4">
    <name type="scientific">Emiliania huxleyi (strain CCMP1516)</name>
    <dbReference type="NCBI Taxonomy" id="280463"/>
    <lineage>
        <taxon>Eukaryota</taxon>
        <taxon>Haptista</taxon>
        <taxon>Haptophyta</taxon>
        <taxon>Prymnesiophyceae</taxon>
        <taxon>Isochrysidales</taxon>
        <taxon>Noelaerhabdaceae</taxon>
        <taxon>Emiliania</taxon>
    </lineage>
</organism>
<dbReference type="HOGENOM" id="CLU_250599_0_0_1"/>
<feature type="compositionally biased region" description="Gly residues" evidence="1">
    <location>
        <begin position="731"/>
        <end position="740"/>
    </location>
</feature>
<feature type="region of interest" description="Disordered" evidence="1">
    <location>
        <begin position="1429"/>
        <end position="1464"/>
    </location>
</feature>
<dbReference type="PANTHER" id="PTHR46928">
    <property type="entry name" value="MESENCHYME-SPECIFIC CELL SURFACE GLYCOPROTEIN"/>
    <property type="match status" value="1"/>
</dbReference>
<keyword evidence="4" id="KW-1185">Reference proteome</keyword>
<dbReference type="SUPFAM" id="SSF69322">
    <property type="entry name" value="Tricorn protease domain 2"/>
    <property type="match status" value="1"/>
</dbReference>
<name>A0A0D3IDM6_EMIH1</name>
<feature type="compositionally biased region" description="Basic residues" evidence="1">
    <location>
        <begin position="710"/>
        <end position="730"/>
    </location>
</feature>
<dbReference type="InterPro" id="IPR052956">
    <property type="entry name" value="Mesenchyme-surface_protein"/>
</dbReference>